<dbReference type="GO" id="GO:0003677">
    <property type="term" value="F:DNA binding"/>
    <property type="evidence" value="ECO:0007669"/>
    <property type="project" value="InterPro"/>
</dbReference>
<dbReference type="Pfam" id="PF04397">
    <property type="entry name" value="LytTR"/>
    <property type="match status" value="1"/>
</dbReference>
<name>A0A0F7Q1M9_9LACO</name>
<dbReference type="PATRIC" id="fig|1194971.3.peg.1886"/>
<protein>
    <submittedName>
        <fullName evidence="2">Transcriptional regulator</fullName>
    </submittedName>
</protein>
<dbReference type="EMBL" id="CP011405">
    <property type="protein sequence ID" value="AKI05414.1"/>
    <property type="molecule type" value="Genomic_DNA"/>
</dbReference>
<dbReference type="Gene3D" id="2.40.50.1020">
    <property type="entry name" value="LytTr DNA-binding domain"/>
    <property type="match status" value="1"/>
</dbReference>
<evidence type="ECO:0000259" key="1">
    <source>
        <dbReference type="PROSITE" id="PS50930"/>
    </source>
</evidence>
<dbReference type="GO" id="GO:0000156">
    <property type="term" value="F:phosphorelay response regulator activity"/>
    <property type="evidence" value="ECO:0007669"/>
    <property type="project" value="InterPro"/>
</dbReference>
<reference evidence="2 3" key="1">
    <citation type="submission" date="2015-04" db="EMBL/GenBank/DDBJ databases">
        <title>Complete genome sequence of Lactobacillus salivarius Ren, a probiotic strain with antitumor activity.</title>
        <authorList>
            <person name="Sun E."/>
            <person name="Zhao L."/>
            <person name="Liu S."/>
            <person name="Zhang M."/>
            <person name="Guo H."/>
            <person name="Ren F."/>
        </authorList>
    </citation>
    <scope>NUCLEOTIDE SEQUENCE [LARGE SCALE GENOMIC DNA]</scope>
    <source>
        <strain evidence="2 3">Ren</strain>
        <plasmid evidence="2 3">pR2</plasmid>
    </source>
</reference>
<geneLocation type="plasmid" evidence="2 3">
    <name>pR2</name>
</geneLocation>
<feature type="domain" description="HTH LytTR-type" evidence="1">
    <location>
        <begin position="46"/>
        <end position="150"/>
    </location>
</feature>
<dbReference type="SMART" id="SM00850">
    <property type="entry name" value="LytTR"/>
    <property type="match status" value="1"/>
</dbReference>
<evidence type="ECO:0000313" key="3">
    <source>
        <dbReference type="Proteomes" id="UP000035027"/>
    </source>
</evidence>
<dbReference type="PANTHER" id="PTHR37299">
    <property type="entry name" value="TRANSCRIPTIONAL REGULATOR-RELATED"/>
    <property type="match status" value="1"/>
</dbReference>
<evidence type="ECO:0000313" key="2">
    <source>
        <dbReference type="EMBL" id="AKI05414.1"/>
    </source>
</evidence>
<organism evidence="2 3">
    <name type="scientific">Ligilactobacillus salivarius str. Ren</name>
    <dbReference type="NCBI Taxonomy" id="1194971"/>
    <lineage>
        <taxon>Bacteria</taxon>
        <taxon>Bacillati</taxon>
        <taxon>Bacillota</taxon>
        <taxon>Bacilli</taxon>
        <taxon>Lactobacillales</taxon>
        <taxon>Lactobacillaceae</taxon>
        <taxon>Ligilactobacillus</taxon>
    </lineage>
</organism>
<dbReference type="InterPro" id="IPR007492">
    <property type="entry name" value="LytTR_DNA-bd_dom"/>
</dbReference>
<sequence length="150" mass="17309">MEVRFEKNIITGEEIEVIVKANRLTNNVKSLMAYINQFDQKPHRILPIKTNDSIIIVKVDDIILVDVQKNTLSIETLTAKYLIQERLYKFIQKLPKDIFVQVSKHAVINLDYLLSLEDSFAGSMTAKMEKSLRTSVSRKYLSDLEEHLGL</sequence>
<dbReference type="InterPro" id="IPR046947">
    <property type="entry name" value="LytR-like"/>
</dbReference>
<accession>A0A0F7Q1M9</accession>
<proteinExistence type="predicted"/>
<dbReference type="AlphaFoldDB" id="A0A0F7Q1M9"/>
<keyword evidence="2" id="KW-0614">Plasmid</keyword>
<dbReference type="PROSITE" id="PS50930">
    <property type="entry name" value="HTH_LYTTR"/>
    <property type="match status" value="1"/>
</dbReference>
<dbReference type="RefSeq" id="WP_023466429.1">
    <property type="nucleotide sequence ID" value="NZ_CP011405.1"/>
</dbReference>
<dbReference type="GeneID" id="83714963"/>
<gene>
    <name evidence="2" type="ORF">LsR_01923</name>
</gene>
<dbReference type="Proteomes" id="UP000035027">
    <property type="component" value="Plasmid pR2"/>
</dbReference>
<dbReference type="PANTHER" id="PTHR37299:SF1">
    <property type="entry name" value="STAGE 0 SPORULATION PROTEIN A HOMOLOG"/>
    <property type="match status" value="1"/>
</dbReference>